<proteinExistence type="predicted"/>
<dbReference type="EMBL" id="NOJY02000002">
    <property type="protein sequence ID" value="RDY29392.1"/>
    <property type="molecule type" value="Genomic_DNA"/>
</dbReference>
<comment type="caution">
    <text evidence="4">The sequence shown here is derived from an EMBL/GenBank/DDBJ whole genome shotgun (WGS) entry which is preliminary data.</text>
</comment>
<feature type="domain" description="DUF4179" evidence="2">
    <location>
        <begin position="40"/>
        <end position="132"/>
    </location>
</feature>
<gene>
    <name evidence="4" type="ORF">CHL78_001455</name>
</gene>
<evidence type="ECO:0000256" key="1">
    <source>
        <dbReference type="SAM" id="Phobius"/>
    </source>
</evidence>
<dbReference type="Proteomes" id="UP000215694">
    <property type="component" value="Unassembled WGS sequence"/>
</dbReference>
<organism evidence="4 5">
    <name type="scientific">Romboutsia weinsteinii</name>
    <dbReference type="NCBI Taxonomy" id="2020949"/>
    <lineage>
        <taxon>Bacteria</taxon>
        <taxon>Bacillati</taxon>
        <taxon>Bacillota</taxon>
        <taxon>Clostridia</taxon>
        <taxon>Peptostreptococcales</taxon>
        <taxon>Peptostreptococcaceae</taxon>
        <taxon>Romboutsia</taxon>
    </lineage>
</organism>
<evidence type="ECO:0000259" key="2">
    <source>
        <dbReference type="Pfam" id="PF13786"/>
    </source>
</evidence>
<keyword evidence="5" id="KW-1185">Reference proteome</keyword>
<reference evidence="4 5" key="1">
    <citation type="journal article" date="2017" name="Genome Announc.">
        <title>Draft Genome Sequence of Romboutsia weinsteinii sp. nov. Strain CCRI-19649(T) Isolated from Surface Water.</title>
        <authorList>
            <person name="Maheux A.F."/>
            <person name="Boudreau D.K."/>
            <person name="Berube E."/>
            <person name="Boissinot M."/>
            <person name="Cantin P."/>
            <person name="Raymond F."/>
            <person name="Corbeil J."/>
            <person name="Omar R.F."/>
            <person name="Bergeron M.G."/>
        </authorList>
    </citation>
    <scope>NUCLEOTIDE SEQUENCE [LARGE SCALE GENOMIC DNA]</scope>
    <source>
        <strain evidence="4 5">CCRI-19649</strain>
    </source>
</reference>
<feature type="domain" description="DUF5643" evidence="3">
    <location>
        <begin position="224"/>
        <end position="322"/>
    </location>
</feature>
<name>A0A371J9E7_9FIRM</name>
<dbReference type="InterPro" id="IPR040680">
    <property type="entry name" value="DUF5643"/>
</dbReference>
<dbReference type="Gene3D" id="2.60.40.1630">
    <property type="entry name" value="bacillus anthracis domain"/>
    <property type="match status" value="1"/>
</dbReference>
<dbReference type="Pfam" id="PF18705">
    <property type="entry name" value="DUF5643"/>
    <property type="match status" value="1"/>
</dbReference>
<evidence type="ECO:0000313" key="5">
    <source>
        <dbReference type="Proteomes" id="UP000215694"/>
    </source>
</evidence>
<protein>
    <submittedName>
        <fullName evidence="4">DUF4179 domain-containing protein</fullName>
    </submittedName>
</protein>
<accession>A0A371J9E7</accession>
<dbReference type="Pfam" id="PF13786">
    <property type="entry name" value="DUF4179"/>
    <property type="match status" value="1"/>
</dbReference>
<feature type="transmembrane region" description="Helical" evidence="1">
    <location>
        <begin position="46"/>
        <end position="64"/>
    </location>
</feature>
<keyword evidence="1" id="KW-0472">Membrane</keyword>
<dbReference type="AlphaFoldDB" id="A0A371J9E7"/>
<dbReference type="InterPro" id="IPR025436">
    <property type="entry name" value="DUF4179"/>
</dbReference>
<evidence type="ECO:0000259" key="3">
    <source>
        <dbReference type="Pfam" id="PF18705"/>
    </source>
</evidence>
<evidence type="ECO:0000313" key="4">
    <source>
        <dbReference type="EMBL" id="RDY29392.1"/>
    </source>
</evidence>
<keyword evidence="1" id="KW-0812">Transmembrane</keyword>
<sequence>MNYKMSEKYIRDNIEIPNKLDDYILKGIERGREEKIFVKKRNRLNTVVKVSSILIVGTLGLGIINPEIVRAIPIIGRVLDGFESSNFGTPVDKYVKYAEGVGIVSENKKATVTLNEVIVDENICMFGFTIESDALKGYEGKNSGDFINIDQEITIDGKSIDTIGHRARKIDDRTGALVLTANIAELKLKGNVKVDIKINSINGTKKVRGNWEFNIETNKVKGSNRININQNYDIKGNNLIIDEIVTSPLSTTVMLSGVDDIENPTIFGSDYKVIDDNNNLLKSSVVSMSMDNTTGEISGKLEIFNDTSNTRYIQLIPNWGRDVIEKEVEGIYVNLLTTTGSGEREEVLISREPTKEEKKNGYALSKVYYYINMDKEREFLSLEELKDYEIQVNNTDKVKIKDIEVGKNNTKITMKVYGNYDHLSQLVLFDEDMNDVAAWEGHIGAVLEDEKEGIYSITFDKIDTSKKYKIAIPMTKDIDLNSKDKIRINLEQNN</sequence>
<keyword evidence="1" id="KW-1133">Transmembrane helix</keyword>